<dbReference type="eggNOG" id="COG0449">
    <property type="taxonomic scope" value="Bacteria"/>
</dbReference>
<dbReference type="NCBIfam" id="NF001484">
    <property type="entry name" value="PRK00331.1"/>
    <property type="match status" value="1"/>
</dbReference>
<dbReference type="GO" id="GO:0006487">
    <property type="term" value="P:protein N-linked glycosylation"/>
    <property type="evidence" value="ECO:0007669"/>
    <property type="project" value="TreeGrafter"/>
</dbReference>
<name>E0S193_BUTPB</name>
<dbReference type="GO" id="GO:0006047">
    <property type="term" value="P:UDP-N-acetylglucosamine metabolic process"/>
    <property type="evidence" value="ECO:0007669"/>
    <property type="project" value="TreeGrafter"/>
</dbReference>
<dbReference type="CDD" id="cd00714">
    <property type="entry name" value="GFAT"/>
    <property type="match status" value="1"/>
</dbReference>
<dbReference type="STRING" id="515622.bpr_I0826"/>
<dbReference type="InterPro" id="IPR029055">
    <property type="entry name" value="Ntn_hydrolases_N"/>
</dbReference>
<evidence type="ECO:0000256" key="8">
    <source>
        <dbReference type="ARBA" id="ARBA00022737"/>
    </source>
</evidence>
<dbReference type="InterPro" id="IPR001347">
    <property type="entry name" value="SIS_dom"/>
</dbReference>
<dbReference type="AlphaFoldDB" id="E0S193"/>
<accession>E0S193</accession>
<dbReference type="SUPFAM" id="SSF56235">
    <property type="entry name" value="N-terminal nucleophile aminohydrolases (Ntn hydrolases)"/>
    <property type="match status" value="1"/>
</dbReference>
<dbReference type="InterPro" id="IPR017932">
    <property type="entry name" value="GATase_2_dom"/>
</dbReference>
<evidence type="ECO:0000256" key="4">
    <source>
        <dbReference type="ARBA" id="ARBA00016090"/>
    </source>
</evidence>
<dbReference type="EC" id="2.6.1.16" evidence="3 10"/>
<feature type="active site" description="Nucleophile; for GATase activity" evidence="10">
    <location>
        <position position="2"/>
    </location>
</feature>
<reference evidence="13 14" key="1">
    <citation type="journal article" date="2010" name="PLoS ONE">
        <title>The glycobiome of the rumen bacterium Butyrivibrio proteoclasticus B316(T) highlights adaptation to a polysaccharide-rich environment.</title>
        <authorList>
            <person name="Kelly W.J."/>
            <person name="Leahy S.C."/>
            <person name="Altermann E."/>
            <person name="Yeoman C.J."/>
            <person name="Dunne J.C."/>
            <person name="Kong Z."/>
            <person name="Pacheco D.M."/>
            <person name="Li D."/>
            <person name="Noel S.J."/>
            <person name="Moon C.D."/>
            <person name="Cookson A.L."/>
            <person name="Attwood G.T."/>
        </authorList>
    </citation>
    <scope>NUCLEOTIDE SEQUENCE [LARGE SCALE GENOMIC DNA]</scope>
    <source>
        <strain evidence="14">ATCC 51982 / DSM 14932 / B316</strain>
    </source>
</reference>
<feature type="active site" description="For Fru-6P isomerization activity" evidence="10">
    <location>
        <position position="617"/>
    </location>
</feature>
<dbReference type="InterPro" id="IPR035466">
    <property type="entry name" value="GlmS/AgaS_SIS"/>
</dbReference>
<dbReference type="GO" id="GO:0006002">
    <property type="term" value="P:fructose 6-phosphate metabolic process"/>
    <property type="evidence" value="ECO:0007669"/>
    <property type="project" value="TreeGrafter"/>
</dbReference>
<dbReference type="PANTHER" id="PTHR10937">
    <property type="entry name" value="GLUCOSAMINE--FRUCTOSE-6-PHOSPHATE AMINOTRANSFERASE, ISOMERIZING"/>
    <property type="match status" value="1"/>
</dbReference>
<dbReference type="GO" id="GO:0005829">
    <property type="term" value="C:cytosol"/>
    <property type="evidence" value="ECO:0007669"/>
    <property type="project" value="TreeGrafter"/>
</dbReference>
<keyword evidence="6 10" id="KW-0032">Aminotransferase</keyword>
<dbReference type="NCBIfam" id="TIGR01135">
    <property type="entry name" value="glmS"/>
    <property type="match status" value="1"/>
</dbReference>
<dbReference type="InterPro" id="IPR046348">
    <property type="entry name" value="SIS_dom_sf"/>
</dbReference>
<dbReference type="InterPro" id="IPR005855">
    <property type="entry name" value="GFAT"/>
</dbReference>
<feature type="domain" description="Glutamine amidotransferase type-2" evidence="11">
    <location>
        <begin position="2"/>
        <end position="240"/>
    </location>
</feature>
<comment type="subcellular location">
    <subcellularLocation>
        <location evidence="2 10">Cytoplasm</location>
    </subcellularLocation>
</comment>
<evidence type="ECO:0000256" key="10">
    <source>
        <dbReference type="HAMAP-Rule" id="MF_00164"/>
    </source>
</evidence>
<dbReference type="HOGENOM" id="CLU_012520_5_2_9"/>
<comment type="subunit">
    <text evidence="10">Homodimer.</text>
</comment>
<keyword evidence="8" id="KW-0677">Repeat</keyword>
<dbReference type="SUPFAM" id="SSF53697">
    <property type="entry name" value="SIS domain"/>
    <property type="match status" value="1"/>
</dbReference>
<sequence>MCGIVGYIGKRQAAPILIDGLKKLEYRGYDSAGIAVRDGSDNAEVVKAVGRLKNLEEKTDDGASVHGCCGIGHTRWATHGGPSQTNAHPHVSGNCTGSASGTVLSEVVGVHNGIIENYQELKEKLIKNGYEFYSDTDTEVAIKLIDYYYKKYKVGPIDALAKTMVRVRGSYALEVMFADYPDEIYVARKDSPMIIGVNDGETYVASDVPAILNHTKNVYYIGNNEMGRLLPGKAEFYDLNGDIIEKELVEIKFSAESAERGGFEHFMMKEIHEQPAAIRNTIGSLVTNGRLDLAKIGIEEEVISSFTGITIVACGSAWHVGMAAQYVIEDIARVPVRVELASEFRYRNPLLDPNNLVIVISQSGETADTLAALREAKSRGNKTLAIVNVVGSSIAREADYVIYTVAGPEISVATTKAYSCQLVVSFLLAMEFALVRGQIDKETYDSYLSEVSRIPDCIQKILDDKERIQWFAAKIANSKDVFFIGRGIDYAIGLEGSLKLKEISYIHSEAYAAGELKHGTISLIEDGTLVIGVLCQDGLYEKTVSNMVECKSRGAYLMALAPYGKYDVEDIADFVTYVPKMDPHFIGSLAVVPLQLLGYYVSVARGLDVDKPRNLAKSVTVE</sequence>
<keyword evidence="9" id="KW-0315">Glutamine amidotransferase</keyword>
<evidence type="ECO:0000313" key="14">
    <source>
        <dbReference type="Proteomes" id="UP000001299"/>
    </source>
</evidence>
<dbReference type="CDD" id="cd05009">
    <property type="entry name" value="SIS_GlmS_GlmD_2"/>
    <property type="match status" value="1"/>
</dbReference>
<evidence type="ECO:0000259" key="11">
    <source>
        <dbReference type="PROSITE" id="PS51278"/>
    </source>
</evidence>
<evidence type="ECO:0000256" key="7">
    <source>
        <dbReference type="ARBA" id="ARBA00022679"/>
    </source>
</evidence>
<comment type="catalytic activity">
    <reaction evidence="1 10">
        <text>D-fructose 6-phosphate + L-glutamine = D-glucosamine 6-phosphate + L-glutamate</text>
        <dbReference type="Rhea" id="RHEA:13237"/>
        <dbReference type="ChEBI" id="CHEBI:29985"/>
        <dbReference type="ChEBI" id="CHEBI:58359"/>
        <dbReference type="ChEBI" id="CHEBI:58725"/>
        <dbReference type="ChEBI" id="CHEBI:61527"/>
        <dbReference type="EC" id="2.6.1.16"/>
    </reaction>
</comment>
<dbReference type="CDD" id="cd05008">
    <property type="entry name" value="SIS_GlmS_GlmD_1"/>
    <property type="match status" value="1"/>
</dbReference>
<evidence type="ECO:0000256" key="5">
    <source>
        <dbReference type="ARBA" id="ARBA00022490"/>
    </source>
</evidence>
<comment type="function">
    <text evidence="10">Catalyzes the first step in hexosamine metabolism, converting fructose-6P into glucosamine-6P using glutamine as a nitrogen source.</text>
</comment>
<dbReference type="Gene3D" id="3.60.20.10">
    <property type="entry name" value="Glutamine Phosphoribosylpyrophosphate, subunit 1, domain 1"/>
    <property type="match status" value="1"/>
</dbReference>
<feature type="initiator methionine" description="Removed" evidence="10">
    <location>
        <position position="1"/>
    </location>
</feature>
<dbReference type="PROSITE" id="PS51464">
    <property type="entry name" value="SIS"/>
    <property type="match status" value="2"/>
</dbReference>
<dbReference type="InterPro" id="IPR035490">
    <property type="entry name" value="GlmS/FrlB_SIS"/>
</dbReference>
<dbReference type="MEROPS" id="C44.A08"/>
<evidence type="ECO:0000256" key="1">
    <source>
        <dbReference type="ARBA" id="ARBA00001031"/>
    </source>
</evidence>
<dbReference type="FunFam" id="3.60.20.10:FF:000006">
    <property type="entry name" value="Glutamine--fructose-6-phosphate aminotransferase [isomerizing]"/>
    <property type="match status" value="1"/>
</dbReference>
<dbReference type="EMBL" id="CP001810">
    <property type="protein sequence ID" value="ADL33568.1"/>
    <property type="molecule type" value="Genomic_DNA"/>
</dbReference>
<dbReference type="KEGG" id="bpb:bpr_I0826"/>
<dbReference type="GO" id="GO:0097367">
    <property type="term" value="F:carbohydrate derivative binding"/>
    <property type="evidence" value="ECO:0007669"/>
    <property type="project" value="InterPro"/>
</dbReference>
<organism evidence="13 14">
    <name type="scientific">Butyrivibrio proteoclasticus (strain ATCC 51982 / DSM 14932 / B316)</name>
    <name type="common">Clostridium proteoclasticum</name>
    <dbReference type="NCBI Taxonomy" id="515622"/>
    <lineage>
        <taxon>Bacteria</taxon>
        <taxon>Bacillati</taxon>
        <taxon>Bacillota</taxon>
        <taxon>Clostridia</taxon>
        <taxon>Lachnospirales</taxon>
        <taxon>Lachnospiraceae</taxon>
        <taxon>Butyrivibrio</taxon>
    </lineage>
</organism>
<evidence type="ECO:0000313" key="13">
    <source>
        <dbReference type="EMBL" id="ADL33568.1"/>
    </source>
</evidence>
<keyword evidence="5 10" id="KW-0963">Cytoplasm</keyword>
<dbReference type="Pfam" id="PF13522">
    <property type="entry name" value="GATase_6"/>
    <property type="match status" value="1"/>
</dbReference>
<protein>
    <recommendedName>
        <fullName evidence="4 10">Glutamine--fructose-6-phosphate aminotransferase [isomerizing]</fullName>
        <ecNumber evidence="3 10">2.6.1.16</ecNumber>
    </recommendedName>
    <alternativeName>
        <fullName evidence="10">D-fructose-6-phosphate amidotransferase</fullName>
    </alternativeName>
    <alternativeName>
        <fullName evidence="10">GFAT</fullName>
    </alternativeName>
    <alternativeName>
        <fullName evidence="10">Glucosamine-6-phosphate synthase</fullName>
    </alternativeName>
    <alternativeName>
        <fullName evidence="10">Hexosephosphate aminotransferase</fullName>
    </alternativeName>
    <alternativeName>
        <fullName evidence="10">L-glutamine--D-fructose-6-phosphate amidotransferase</fullName>
    </alternativeName>
</protein>
<dbReference type="InterPro" id="IPR047084">
    <property type="entry name" value="GFAT_N"/>
</dbReference>
<dbReference type="FunFam" id="3.40.50.10490:FF:000001">
    <property type="entry name" value="Glutamine--fructose-6-phosphate aminotransferase [isomerizing]"/>
    <property type="match status" value="1"/>
</dbReference>
<evidence type="ECO:0000259" key="12">
    <source>
        <dbReference type="PROSITE" id="PS51464"/>
    </source>
</evidence>
<feature type="domain" description="SIS" evidence="12">
    <location>
        <begin position="298"/>
        <end position="438"/>
    </location>
</feature>
<dbReference type="HAMAP" id="MF_00164">
    <property type="entry name" value="GlmS"/>
    <property type="match status" value="1"/>
</dbReference>
<dbReference type="PROSITE" id="PS51278">
    <property type="entry name" value="GATASE_TYPE_2"/>
    <property type="match status" value="1"/>
</dbReference>
<proteinExistence type="inferred from homology"/>
<dbReference type="Proteomes" id="UP000001299">
    <property type="component" value="Chromosome 1"/>
</dbReference>
<feature type="domain" description="SIS" evidence="12">
    <location>
        <begin position="471"/>
        <end position="612"/>
    </location>
</feature>
<evidence type="ECO:0000256" key="2">
    <source>
        <dbReference type="ARBA" id="ARBA00004496"/>
    </source>
</evidence>
<dbReference type="Gene3D" id="3.40.50.10490">
    <property type="entry name" value="Glucose-6-phosphate isomerase like protein, domain 1"/>
    <property type="match status" value="2"/>
</dbReference>
<evidence type="ECO:0000256" key="6">
    <source>
        <dbReference type="ARBA" id="ARBA00022576"/>
    </source>
</evidence>
<dbReference type="GO" id="GO:0005975">
    <property type="term" value="P:carbohydrate metabolic process"/>
    <property type="evidence" value="ECO:0007669"/>
    <property type="project" value="UniProtKB-UniRule"/>
</dbReference>
<dbReference type="PANTHER" id="PTHR10937:SF0">
    <property type="entry name" value="GLUTAMINE--FRUCTOSE-6-PHOSPHATE TRANSAMINASE (ISOMERIZING)"/>
    <property type="match status" value="1"/>
</dbReference>
<gene>
    <name evidence="13" type="primary">glmS1</name>
    <name evidence="10" type="synonym">glmS</name>
    <name evidence="13" type="ordered locus">bpr_I0826</name>
</gene>
<evidence type="ECO:0000256" key="3">
    <source>
        <dbReference type="ARBA" id="ARBA00012916"/>
    </source>
</evidence>
<evidence type="ECO:0000256" key="9">
    <source>
        <dbReference type="ARBA" id="ARBA00022962"/>
    </source>
</evidence>
<dbReference type="Pfam" id="PF01380">
    <property type="entry name" value="SIS"/>
    <property type="match status" value="2"/>
</dbReference>
<dbReference type="GO" id="GO:0004360">
    <property type="term" value="F:glutamine-fructose-6-phosphate transaminase (isomerizing) activity"/>
    <property type="evidence" value="ECO:0007669"/>
    <property type="project" value="UniProtKB-UniRule"/>
</dbReference>
<keyword evidence="7 10" id="KW-0808">Transferase</keyword>
<dbReference type="RefSeq" id="WP_013280224.1">
    <property type="nucleotide sequence ID" value="NC_014387.1"/>
</dbReference>
<keyword evidence="14" id="KW-1185">Reference proteome</keyword>